<comment type="caution">
    <text evidence="1">The sequence shown here is derived from an EMBL/GenBank/DDBJ whole genome shotgun (WGS) entry which is preliminary data.</text>
</comment>
<dbReference type="Proteomes" id="UP000678545">
    <property type="component" value="Unassembled WGS sequence"/>
</dbReference>
<dbReference type="AlphaFoldDB" id="A0A941DYJ3"/>
<reference evidence="1" key="1">
    <citation type="submission" date="2021-04" db="EMBL/GenBank/DDBJ databases">
        <title>novel species isolated from subtropical streams in China.</title>
        <authorList>
            <person name="Lu H."/>
        </authorList>
    </citation>
    <scope>NUCLEOTIDE SEQUENCE</scope>
    <source>
        <strain evidence="1">FT137W</strain>
    </source>
</reference>
<sequence>MSENNDIEISGSFTVQDGNGREQIVKSIRIYDETYGVIDVFVDFTVALEKGSFRDHKLISGILNRLRSLGYVGPDFGATDPTIQERKMIVLEATEEFCQFAKTKGWKNLAEEYE</sequence>
<evidence type="ECO:0000313" key="2">
    <source>
        <dbReference type="Proteomes" id="UP000678545"/>
    </source>
</evidence>
<organism evidence="1 2">
    <name type="scientific">Undibacterium fentianense</name>
    <dbReference type="NCBI Taxonomy" id="2828728"/>
    <lineage>
        <taxon>Bacteria</taxon>
        <taxon>Pseudomonadati</taxon>
        <taxon>Pseudomonadota</taxon>
        <taxon>Betaproteobacteria</taxon>
        <taxon>Burkholderiales</taxon>
        <taxon>Oxalobacteraceae</taxon>
        <taxon>Undibacterium</taxon>
    </lineage>
</organism>
<proteinExistence type="predicted"/>
<gene>
    <name evidence="1" type="ORF">KDM90_03805</name>
</gene>
<protein>
    <submittedName>
        <fullName evidence="1">Uncharacterized protein</fullName>
    </submittedName>
</protein>
<keyword evidence="2" id="KW-1185">Reference proteome</keyword>
<accession>A0A941DYJ3</accession>
<evidence type="ECO:0000313" key="1">
    <source>
        <dbReference type="EMBL" id="MBR7799115.1"/>
    </source>
</evidence>
<dbReference type="EMBL" id="JAGSPJ010000001">
    <property type="protein sequence ID" value="MBR7799115.1"/>
    <property type="molecule type" value="Genomic_DNA"/>
</dbReference>
<name>A0A941DYJ3_9BURK</name>